<evidence type="ECO:0000256" key="2">
    <source>
        <dbReference type="ARBA" id="ARBA00022692"/>
    </source>
</evidence>
<dbReference type="NCBIfam" id="TIGR00247">
    <property type="entry name" value="endolytic transglycosylase MltG"/>
    <property type="match status" value="1"/>
</dbReference>
<evidence type="ECO:0000313" key="9">
    <source>
        <dbReference type="Proteomes" id="UP000199399"/>
    </source>
</evidence>
<comment type="similarity">
    <text evidence="7">Belongs to the transglycosylase MltG family.</text>
</comment>
<sequence length="394" mass="42291">MWRHIASNAVTFLVVGLFLLGGVVLWGKSEYVSEGPLEQAICVQVQRGSNMRQVSQELEAQGAVTSPAIFRMGADYEDKSSRLKAGSFLVQPGTSMQGIVDVVTQGGASTCGTEVVYRVGVNRVSVQVRELDPVTNRFVERAEFTPGAEEAPEAYEELSTKADTRFRVALAEGVTSWQVVEALKQVDQLTGSVDEIPAEGSLAPDSYEVRPGDDRDALIARMEAAQEVLLAAAFEARDPDLPISTPEELLILASIIEKETGVAAEREQVASVFVNRLNQGMRLQTDPTVIYGVTEGKGVLGRGLRRSELRAETPWNTYVIDGLPPTPIANPGRASLMAAAQPAETDFVFFVADGTGGHAFAETLDEHNANVAKWRKIEAERGAEAAGNASTGGN</sequence>
<dbReference type="STRING" id="218672.SAMN04489759_103360"/>
<evidence type="ECO:0000256" key="5">
    <source>
        <dbReference type="ARBA" id="ARBA00023239"/>
    </source>
</evidence>
<evidence type="ECO:0000256" key="7">
    <source>
        <dbReference type="HAMAP-Rule" id="MF_02065"/>
    </source>
</evidence>
<comment type="catalytic activity">
    <reaction evidence="7">
        <text>a peptidoglycan chain = a peptidoglycan chain with N-acetyl-1,6-anhydromuramyl-[peptide] at the reducing end + a peptidoglycan chain with N-acetylglucosamine at the non-reducing end.</text>
        <dbReference type="EC" id="4.2.2.29"/>
    </reaction>
</comment>
<dbReference type="PANTHER" id="PTHR30518">
    <property type="entry name" value="ENDOLYTIC MUREIN TRANSGLYCOSYLASE"/>
    <property type="match status" value="1"/>
</dbReference>
<keyword evidence="5 7" id="KW-0456">Lyase</keyword>
<keyword evidence="6 7" id="KW-0961">Cell wall biogenesis/degradation</keyword>
<keyword evidence="1 7" id="KW-1003">Cell membrane</keyword>
<keyword evidence="3 7" id="KW-1133">Transmembrane helix</keyword>
<dbReference type="InterPro" id="IPR003770">
    <property type="entry name" value="MLTG-like"/>
</dbReference>
<dbReference type="Gene3D" id="3.30.160.60">
    <property type="entry name" value="Classic Zinc Finger"/>
    <property type="match status" value="1"/>
</dbReference>
<dbReference type="GO" id="GO:0008932">
    <property type="term" value="F:lytic endotransglycosylase activity"/>
    <property type="evidence" value="ECO:0007669"/>
    <property type="project" value="UniProtKB-UniRule"/>
</dbReference>
<keyword evidence="7" id="KW-0997">Cell inner membrane</keyword>
<dbReference type="EMBL" id="FNBP01000003">
    <property type="protein sequence ID" value="SDF86623.1"/>
    <property type="molecule type" value="Genomic_DNA"/>
</dbReference>
<dbReference type="EC" id="4.2.2.29" evidence="7"/>
<dbReference type="AlphaFoldDB" id="A0A1G7PK57"/>
<evidence type="ECO:0000313" key="8">
    <source>
        <dbReference type="EMBL" id="SDF86623.1"/>
    </source>
</evidence>
<keyword evidence="2 7" id="KW-0812">Transmembrane</keyword>
<feature type="site" description="Important for catalytic activity" evidence="7">
    <location>
        <position position="259"/>
    </location>
</feature>
<dbReference type="HAMAP" id="MF_02065">
    <property type="entry name" value="MltG"/>
    <property type="match status" value="1"/>
</dbReference>
<dbReference type="Gene3D" id="3.30.1490.480">
    <property type="entry name" value="Endolytic murein transglycosylase"/>
    <property type="match status" value="1"/>
</dbReference>
<evidence type="ECO:0000256" key="3">
    <source>
        <dbReference type="ARBA" id="ARBA00022989"/>
    </source>
</evidence>
<dbReference type="GO" id="GO:0005886">
    <property type="term" value="C:plasma membrane"/>
    <property type="evidence" value="ECO:0007669"/>
    <property type="project" value="UniProtKB-UniRule"/>
</dbReference>
<name>A0A1G7PK57_9RHOB</name>
<evidence type="ECO:0000256" key="4">
    <source>
        <dbReference type="ARBA" id="ARBA00023136"/>
    </source>
</evidence>
<organism evidence="8 9">
    <name type="scientific">Sulfitobacter delicatus</name>
    <dbReference type="NCBI Taxonomy" id="218672"/>
    <lineage>
        <taxon>Bacteria</taxon>
        <taxon>Pseudomonadati</taxon>
        <taxon>Pseudomonadota</taxon>
        <taxon>Alphaproteobacteria</taxon>
        <taxon>Rhodobacterales</taxon>
        <taxon>Roseobacteraceae</taxon>
        <taxon>Sulfitobacter</taxon>
    </lineage>
</organism>
<evidence type="ECO:0000256" key="6">
    <source>
        <dbReference type="ARBA" id="ARBA00023316"/>
    </source>
</evidence>
<dbReference type="GO" id="GO:0009252">
    <property type="term" value="P:peptidoglycan biosynthetic process"/>
    <property type="evidence" value="ECO:0007669"/>
    <property type="project" value="UniProtKB-UniRule"/>
</dbReference>
<dbReference type="Proteomes" id="UP000199399">
    <property type="component" value="Unassembled WGS sequence"/>
</dbReference>
<proteinExistence type="inferred from homology"/>
<comment type="function">
    <text evidence="7">Functions as a peptidoglycan terminase that cleaves nascent peptidoglycan strands endolytically to terminate their elongation.</text>
</comment>
<gene>
    <name evidence="7" type="primary">mltG</name>
    <name evidence="8" type="ORF">SAMN04489759_103360</name>
</gene>
<accession>A0A1G7PK57</accession>
<dbReference type="PANTHER" id="PTHR30518:SF2">
    <property type="entry name" value="ENDOLYTIC MUREIN TRANSGLYCOSYLASE"/>
    <property type="match status" value="1"/>
</dbReference>
<keyword evidence="4 7" id="KW-0472">Membrane</keyword>
<dbReference type="RefSeq" id="WP_093741027.1">
    <property type="nucleotide sequence ID" value="NZ_FNBP01000003.1"/>
</dbReference>
<dbReference type="Pfam" id="PF02618">
    <property type="entry name" value="YceG"/>
    <property type="match status" value="2"/>
</dbReference>
<dbReference type="OrthoDB" id="9814591at2"/>
<protein>
    <recommendedName>
        <fullName evidence="7">Endolytic murein transglycosylase</fullName>
        <ecNumber evidence="7">4.2.2.29</ecNumber>
    </recommendedName>
    <alternativeName>
        <fullName evidence="7">Peptidoglycan lytic transglycosylase</fullName>
    </alternativeName>
    <alternativeName>
        <fullName evidence="7">Peptidoglycan polymerization terminase</fullName>
    </alternativeName>
</protein>
<dbReference type="GO" id="GO:0071555">
    <property type="term" value="P:cell wall organization"/>
    <property type="evidence" value="ECO:0007669"/>
    <property type="project" value="UniProtKB-KW"/>
</dbReference>
<evidence type="ECO:0000256" key="1">
    <source>
        <dbReference type="ARBA" id="ARBA00022475"/>
    </source>
</evidence>
<dbReference type="CDD" id="cd08010">
    <property type="entry name" value="MltG_like"/>
    <property type="match status" value="1"/>
</dbReference>
<reference evidence="9" key="1">
    <citation type="submission" date="2016-10" db="EMBL/GenBank/DDBJ databases">
        <authorList>
            <person name="Varghese N."/>
            <person name="Submissions S."/>
        </authorList>
    </citation>
    <scope>NUCLEOTIDE SEQUENCE [LARGE SCALE GENOMIC DNA]</scope>
    <source>
        <strain evidence="9">DSM 16477</strain>
    </source>
</reference>
<keyword evidence="9" id="KW-1185">Reference proteome</keyword>